<dbReference type="GO" id="GO:0051060">
    <property type="term" value="F:pullulanase activity"/>
    <property type="evidence" value="ECO:0007669"/>
    <property type="project" value="UniProtKB-EC"/>
</dbReference>
<dbReference type="CDD" id="cd11341">
    <property type="entry name" value="AmyAc_Pullulanase_LD-like"/>
    <property type="match status" value="1"/>
</dbReference>
<dbReference type="Gene3D" id="2.60.40.10">
    <property type="entry name" value="Immunoglobulins"/>
    <property type="match status" value="1"/>
</dbReference>
<dbReference type="InterPro" id="IPR013783">
    <property type="entry name" value="Ig-like_fold"/>
</dbReference>
<dbReference type="InterPro" id="IPR006047">
    <property type="entry name" value="GH13_cat_dom"/>
</dbReference>
<dbReference type="Gene3D" id="2.60.40.2320">
    <property type="match status" value="1"/>
</dbReference>
<organism evidence="3 4">
    <name type="scientific">Bacillus taeanensis</name>
    <dbReference type="NCBI Taxonomy" id="273032"/>
    <lineage>
        <taxon>Bacteria</taxon>
        <taxon>Bacillati</taxon>
        <taxon>Bacillota</taxon>
        <taxon>Bacilli</taxon>
        <taxon>Bacillales</taxon>
        <taxon>Bacillaceae</taxon>
        <taxon>Bacillus</taxon>
    </lineage>
</organism>
<dbReference type="AlphaFoldDB" id="A0A366XYC8"/>
<dbReference type="InterPro" id="IPR011840">
    <property type="entry name" value="PulA_typeI"/>
</dbReference>
<dbReference type="Pfam" id="PF17999">
    <property type="entry name" value="PulA_N1"/>
    <property type="match status" value="1"/>
</dbReference>
<dbReference type="PANTHER" id="PTHR43002">
    <property type="entry name" value="GLYCOGEN DEBRANCHING ENZYME"/>
    <property type="match status" value="1"/>
</dbReference>
<protein>
    <submittedName>
        <fullName evidence="3">Type I pullulanase</fullName>
        <ecNumber evidence="3">3.2.1.41</ecNumber>
    </submittedName>
</protein>
<dbReference type="OrthoDB" id="9761875at2"/>
<keyword evidence="4" id="KW-1185">Reference proteome</keyword>
<dbReference type="SUPFAM" id="SSF81296">
    <property type="entry name" value="E set domains"/>
    <property type="match status" value="1"/>
</dbReference>
<proteinExistence type="inferred from homology"/>
<dbReference type="EC" id="3.2.1.41" evidence="3"/>
<dbReference type="InterPro" id="IPR017853">
    <property type="entry name" value="GH"/>
</dbReference>
<dbReference type="SMART" id="SM00642">
    <property type="entry name" value="Aamy"/>
    <property type="match status" value="1"/>
</dbReference>
<dbReference type="Pfam" id="PF21653">
    <property type="entry name" value="pulA_all-beta"/>
    <property type="match status" value="1"/>
</dbReference>
<sequence>MHTKVVEINLNCGGLTLEQKSIKLTTTNRYFSAYLDTFNTITIIETRSYPSFSFRVLENEREIEVIDHNVTVLAEGKKVKHTLVLKNPINIEKQYYIVDSFQNCSLLRTGEVVRTEAFDAMYYYEKKDLGAFYQEHHTTFKVWAPTAYKVMVKVVQQDTKNIRIHQMERKEKGVWQAQFCEDLHGAFYTYLIYVNGEWNEAVDPYAKALSVNGEYGVIINLQRTNPENWEKDQQVPISPAEAVIYELHVRDFSIHPNSGMKHKGKFKAFLEENVKDSYGEPKGVEYLKSLGVTHIELLPVQDFARVDEAVEHSAYNWGYDPLNYNALEGSYALDPFNPFSRINEFKQLVQKFHQNGLRVILDVVYNHVFHLETSSFEKIVPGYYFRYYKGGKPSNGTGVGNDTASERKMVRKFIVESVAFWAEEYHIDGFRFDLMGIHDVHTMRLIREKLTEINSSILIIGEGWNLPTLLREEEKSTIQQAHRLPGISHFNDQFRDAARGGVFSPHEKGFIGGEERLKQKMKRAIAANVPYPHLSDGPFQVPFQSVNYVEAHDNHTLWDRMEIGMKDVSEKERQARHRLGTALVLLSQGIPFIHAGQEFYRTKQGVEDSYNSPDEINHFDWNRKSKFLDYVQYVKGLIQIRKENSAFRLPTGELVNENLRFLDSPPSIIAYEVKNVDEKNPKRFVVIHNAGVQEAAVQLPNEQEWYIIVDGIRAGQNILYKASGKSIKVEKLNTMVLFQSINE</sequence>
<dbReference type="InterPro" id="IPR004193">
    <property type="entry name" value="Glyco_hydro_13_N"/>
</dbReference>
<gene>
    <name evidence="3" type="primary">pulA</name>
    <name evidence="3" type="ORF">DS031_01340</name>
</gene>
<dbReference type="InterPro" id="IPR040697">
    <property type="entry name" value="PulA_N1"/>
</dbReference>
<comment type="caution">
    <text evidence="3">The sequence shown here is derived from an EMBL/GenBank/DDBJ whole genome shotgun (WGS) entry which is preliminary data.</text>
</comment>
<dbReference type="InterPro" id="IPR013780">
    <property type="entry name" value="Glyco_hydro_b"/>
</dbReference>
<dbReference type="GO" id="GO:0005975">
    <property type="term" value="P:carbohydrate metabolic process"/>
    <property type="evidence" value="ECO:0007669"/>
    <property type="project" value="InterPro"/>
</dbReference>
<dbReference type="Pfam" id="PF02922">
    <property type="entry name" value="CBM_48"/>
    <property type="match status" value="1"/>
</dbReference>
<reference evidence="3 4" key="1">
    <citation type="submission" date="2018-07" db="EMBL/GenBank/DDBJ databases">
        <title>Lottiidibacillus patelloidae gen. nov., sp. nov., isolated from the intestinal tract of a marine limpet and the reclassification of B. taeanensis BH030017T, B. algicola KMM 3737T and B. hwajinpoensis SW-72T as genus Lottiidibacillus.</title>
        <authorList>
            <person name="Liu R."/>
            <person name="Huang Z."/>
        </authorList>
    </citation>
    <scope>NUCLEOTIDE SEQUENCE [LARGE SCALE GENOMIC DNA]</scope>
    <source>
        <strain evidence="3 4">BH030017</strain>
    </source>
</reference>
<evidence type="ECO:0000259" key="2">
    <source>
        <dbReference type="SMART" id="SM00642"/>
    </source>
</evidence>
<accession>A0A366XYC8</accession>
<comment type="similarity">
    <text evidence="1">Belongs to the glycosyl hydrolase 13 family.</text>
</comment>
<keyword evidence="3" id="KW-0378">Hydrolase</keyword>
<keyword evidence="3" id="KW-0326">Glycosidase</keyword>
<evidence type="ECO:0000256" key="1">
    <source>
        <dbReference type="ARBA" id="ARBA00008061"/>
    </source>
</evidence>
<dbReference type="Proteomes" id="UP000253314">
    <property type="component" value="Unassembled WGS sequence"/>
</dbReference>
<name>A0A366XYC8_9BACI</name>
<dbReference type="InterPro" id="IPR049117">
    <property type="entry name" value="pulA_all-beta"/>
</dbReference>
<dbReference type="Pfam" id="PF00128">
    <property type="entry name" value="Alpha-amylase"/>
    <property type="match status" value="1"/>
</dbReference>
<feature type="domain" description="Glycosyl hydrolase family 13 catalytic" evidence="2">
    <location>
        <begin position="279"/>
        <end position="641"/>
    </location>
</feature>
<dbReference type="EMBL" id="QOCW01000001">
    <property type="protein sequence ID" value="RBW71420.1"/>
    <property type="molecule type" value="Genomic_DNA"/>
</dbReference>
<dbReference type="Gene3D" id="2.60.40.1180">
    <property type="entry name" value="Golgi alpha-mannosidase II"/>
    <property type="match status" value="1"/>
</dbReference>
<dbReference type="CDD" id="cd02860">
    <property type="entry name" value="E_set_Pullulanase"/>
    <property type="match status" value="1"/>
</dbReference>
<evidence type="ECO:0000313" key="4">
    <source>
        <dbReference type="Proteomes" id="UP000253314"/>
    </source>
</evidence>
<dbReference type="SUPFAM" id="SSF51445">
    <property type="entry name" value="(Trans)glycosidases"/>
    <property type="match status" value="1"/>
</dbReference>
<dbReference type="Gene3D" id="3.20.20.80">
    <property type="entry name" value="Glycosidases"/>
    <property type="match status" value="1"/>
</dbReference>
<evidence type="ECO:0000313" key="3">
    <source>
        <dbReference type="EMBL" id="RBW71420.1"/>
    </source>
</evidence>
<dbReference type="InterPro" id="IPR014756">
    <property type="entry name" value="Ig_E-set"/>
</dbReference>
<dbReference type="NCBIfam" id="TIGR02104">
    <property type="entry name" value="pulA_typeI"/>
    <property type="match status" value="1"/>
</dbReference>